<proteinExistence type="predicted"/>
<dbReference type="PROSITE" id="PS51669">
    <property type="entry name" value="4FE4S_MOW_BIS_MGD"/>
    <property type="match status" value="1"/>
</dbReference>
<dbReference type="Gene3D" id="3.40.228.10">
    <property type="entry name" value="Dimethylsulfoxide Reductase, domain 2"/>
    <property type="match status" value="1"/>
</dbReference>
<dbReference type="Gene3D" id="2.20.25.90">
    <property type="entry name" value="ADC-like domains"/>
    <property type="match status" value="1"/>
</dbReference>
<protein>
    <submittedName>
        <fullName evidence="9">Molybdopterin-dependent oxidoreductase</fullName>
    </submittedName>
</protein>
<dbReference type="Pfam" id="PF00384">
    <property type="entry name" value="Molybdopterin"/>
    <property type="match status" value="1"/>
</dbReference>
<evidence type="ECO:0000313" key="9">
    <source>
        <dbReference type="EMBL" id="NGZ74717.1"/>
    </source>
</evidence>
<evidence type="ECO:0000313" key="10">
    <source>
        <dbReference type="Proteomes" id="UP000800303"/>
    </source>
</evidence>
<dbReference type="Gene3D" id="3.40.50.740">
    <property type="match status" value="1"/>
</dbReference>
<dbReference type="Gene3D" id="2.40.40.20">
    <property type="match status" value="1"/>
</dbReference>
<dbReference type="InterPro" id="IPR036779">
    <property type="entry name" value="LysM_dom_sf"/>
</dbReference>
<evidence type="ECO:0000256" key="6">
    <source>
        <dbReference type="SAM" id="MobiDB-lite"/>
    </source>
</evidence>
<keyword evidence="5" id="KW-0411">Iron-sulfur</keyword>
<dbReference type="RefSeq" id="WP_166272957.1">
    <property type="nucleotide sequence ID" value="NZ_JAAFGS010000001.1"/>
</dbReference>
<dbReference type="InterPro" id="IPR006963">
    <property type="entry name" value="Mopterin_OxRdtase_4Fe-4S_dom"/>
</dbReference>
<keyword evidence="2" id="KW-0004">4Fe-4S</keyword>
<comment type="cofactor">
    <cofactor evidence="1">
        <name>Mo-bis(molybdopterin guanine dinucleotide)</name>
        <dbReference type="ChEBI" id="CHEBI:60539"/>
    </cofactor>
</comment>
<feature type="domain" description="4Fe-4S Mo/W bis-MGD-type" evidence="7">
    <location>
        <begin position="19"/>
        <end position="75"/>
    </location>
</feature>
<gene>
    <name evidence="9" type="ORF">GYN08_05245</name>
</gene>
<dbReference type="SMART" id="SM00257">
    <property type="entry name" value="LysM"/>
    <property type="match status" value="1"/>
</dbReference>
<dbReference type="PROSITE" id="PS51257">
    <property type="entry name" value="PROKAR_LIPOPROTEIN"/>
    <property type="match status" value="1"/>
</dbReference>
<dbReference type="Pfam" id="PF01568">
    <property type="entry name" value="Molydop_binding"/>
    <property type="match status" value="1"/>
</dbReference>
<name>A0ABX0F2D3_9BACL</name>
<evidence type="ECO:0000256" key="4">
    <source>
        <dbReference type="ARBA" id="ARBA00023004"/>
    </source>
</evidence>
<evidence type="ECO:0000256" key="3">
    <source>
        <dbReference type="ARBA" id="ARBA00022723"/>
    </source>
</evidence>
<dbReference type="Proteomes" id="UP000800303">
    <property type="component" value="Unassembled WGS sequence"/>
</dbReference>
<evidence type="ECO:0000259" key="8">
    <source>
        <dbReference type="PROSITE" id="PS51782"/>
    </source>
</evidence>
<dbReference type="InterPro" id="IPR009010">
    <property type="entry name" value="Asp_de-COase-like_dom_sf"/>
</dbReference>
<dbReference type="PANTHER" id="PTHR43105:SF10">
    <property type="entry name" value="NADH-QUINONE OXIDOREDUCTASE SUBUNIT G"/>
    <property type="match status" value="1"/>
</dbReference>
<dbReference type="CDD" id="cd00118">
    <property type="entry name" value="LysM"/>
    <property type="match status" value="1"/>
</dbReference>
<dbReference type="CDD" id="cd00508">
    <property type="entry name" value="MopB_CT_Fdh-Nap-like"/>
    <property type="match status" value="1"/>
</dbReference>
<accession>A0ABX0F2D3</accession>
<dbReference type="SUPFAM" id="SSF54106">
    <property type="entry name" value="LysM domain"/>
    <property type="match status" value="1"/>
</dbReference>
<comment type="caution">
    <text evidence="9">The sequence shown here is derived from an EMBL/GenBank/DDBJ whole genome shotgun (WGS) entry which is preliminary data.</text>
</comment>
<dbReference type="Pfam" id="PF04879">
    <property type="entry name" value="Molybdop_Fe4S4"/>
    <property type="match status" value="1"/>
</dbReference>
<dbReference type="PANTHER" id="PTHR43105">
    <property type="entry name" value="RESPIRATORY NITRATE REDUCTASE"/>
    <property type="match status" value="1"/>
</dbReference>
<dbReference type="SMART" id="SM00926">
    <property type="entry name" value="Molybdop_Fe4S4"/>
    <property type="match status" value="1"/>
</dbReference>
<feature type="domain" description="LysM" evidence="8">
    <location>
        <begin position="745"/>
        <end position="789"/>
    </location>
</feature>
<keyword evidence="4" id="KW-0408">Iron</keyword>
<dbReference type="PROSITE" id="PS51782">
    <property type="entry name" value="LYSM"/>
    <property type="match status" value="1"/>
</dbReference>
<dbReference type="InterPro" id="IPR018392">
    <property type="entry name" value="LysM"/>
</dbReference>
<sequence>MSWQNERIDMNVYSQGEVDRWVYSTCNLCSIGCGCEIAVKDEKIVGIRGNGKHPINRGRLGPKGENQWQANNSPDRLLSPLIRNELGELVPASWDEAMNLIVSKMKEALNDKGPNSISVYSTGQAFLEDYYTIAKIGRAGLGTHLLDANTRLCTATTEFCLLQSFGADGTPASYDDVDETETLMLFGHNVAETGTVLHERIMDRKARTGKPYIIAVDPRKTLTVRGADLHLQLRPGTNVPLLNGLLNMILQNGAADEDFIRQHTIGFEEMSGALEEWTAERTSEVTGIPDETLKEAARILSETPSLVSTTLQGAFQSADATTACVAINNIHLVRGLIGKPGSGPLHMAGQPSSSANRTAGGVGTYPAHRNPMNPQHLEEMAKLWNVDVSMLPAGPEKGIEEQLEMIEQDQIDVFWNIGTNPLVSLPNRKRAESALKKVFFIMQDHFLTETSKVADVVLPAAMWGEKTGTMENADRTINLLRKAVEPPEGVRTDLDILLDFAKRMDFRDKDGNPLIRYSAPEEAFEEWKEVSRGRPCDMTGITYDKLEAHNGLRWPVTAERPEGTVRLYEDLKFHTSADYAQSYSKDQFTGRALTHDEYADKKADGRAILHATRYNPPSEQPGGDFPMWLTTGRLVWHWHTRTKTGRSPYLQAAAPHGYAELHEDDAREHGIVEGEVIRITSPRGWIEVPAKIGDAVQRGLIFVPFHFGSWESNQAANDLTADFVDPLSKQPTFKQSACRIEKLRRQHLVASGETLGYIAEQYSMSVDDLLKVNRMETPYGIQIGQQLEVPISVMNAPIQPYTPQRTDFKKTPIEEKDEQ</sequence>
<dbReference type="InterPro" id="IPR006656">
    <property type="entry name" value="Mopterin_OxRdtase"/>
</dbReference>
<evidence type="ECO:0000259" key="7">
    <source>
        <dbReference type="PROSITE" id="PS51669"/>
    </source>
</evidence>
<dbReference type="InterPro" id="IPR050123">
    <property type="entry name" value="Prok_molybdopt-oxidoreductase"/>
</dbReference>
<keyword evidence="10" id="KW-1185">Reference proteome</keyword>
<evidence type="ECO:0000256" key="2">
    <source>
        <dbReference type="ARBA" id="ARBA00022485"/>
    </source>
</evidence>
<dbReference type="InterPro" id="IPR006657">
    <property type="entry name" value="MoPterin_dinucl-bd_dom"/>
</dbReference>
<dbReference type="Gene3D" id="3.10.350.10">
    <property type="entry name" value="LysM domain"/>
    <property type="match status" value="1"/>
</dbReference>
<dbReference type="EMBL" id="JAAFGS010000001">
    <property type="protein sequence ID" value="NGZ74717.1"/>
    <property type="molecule type" value="Genomic_DNA"/>
</dbReference>
<dbReference type="SUPFAM" id="SSF50692">
    <property type="entry name" value="ADC-like"/>
    <property type="match status" value="1"/>
</dbReference>
<feature type="compositionally biased region" description="Basic and acidic residues" evidence="6">
    <location>
        <begin position="806"/>
        <end position="819"/>
    </location>
</feature>
<keyword evidence="3" id="KW-0479">Metal-binding</keyword>
<reference evidence="9 10" key="1">
    <citation type="submission" date="2020-01" db="EMBL/GenBank/DDBJ databases">
        <title>Polyphasic characterisation and genomic insights into a novel alkali tolerant bacterium VR-M41.</title>
        <authorList>
            <person name="Vemuluri V.R."/>
        </authorList>
    </citation>
    <scope>NUCLEOTIDE SEQUENCE [LARGE SCALE GENOMIC DNA]</scope>
    <source>
        <strain evidence="9 10">VR-M41</strain>
    </source>
</reference>
<feature type="region of interest" description="Disordered" evidence="6">
    <location>
        <begin position="800"/>
        <end position="819"/>
    </location>
</feature>
<evidence type="ECO:0000256" key="5">
    <source>
        <dbReference type="ARBA" id="ARBA00023014"/>
    </source>
</evidence>
<evidence type="ECO:0000256" key="1">
    <source>
        <dbReference type="ARBA" id="ARBA00001942"/>
    </source>
</evidence>
<organism evidence="9 10">
    <name type="scientific">Saccharibacillus alkalitolerans</name>
    <dbReference type="NCBI Taxonomy" id="2705290"/>
    <lineage>
        <taxon>Bacteria</taxon>
        <taxon>Bacillati</taxon>
        <taxon>Bacillota</taxon>
        <taxon>Bacilli</taxon>
        <taxon>Bacillales</taxon>
        <taxon>Paenibacillaceae</taxon>
        <taxon>Saccharibacillus</taxon>
    </lineage>
</organism>
<dbReference type="Pfam" id="PF01476">
    <property type="entry name" value="LysM"/>
    <property type="match status" value="1"/>
</dbReference>
<dbReference type="SUPFAM" id="SSF53706">
    <property type="entry name" value="Formate dehydrogenase/DMSO reductase, domains 1-3"/>
    <property type="match status" value="1"/>
</dbReference>